<dbReference type="GeneID" id="49393935"/>
<keyword evidence="5" id="KW-0963">Cytoplasm</keyword>
<keyword evidence="5" id="KW-0479">Metal-binding</keyword>
<feature type="binding site" evidence="5">
    <location>
        <position position="50"/>
    </location>
    <ligand>
        <name>Zn(2+)</name>
        <dbReference type="ChEBI" id="CHEBI:29105"/>
    </ligand>
</feature>
<comment type="function">
    <text evidence="5">Component of the acetyl coenzyme A carboxylase (ACC) complex. Biotin carboxylase (BC) catalyzes the carboxylation of biotin on its carrier protein (BCCP) and then the CO(2) group is transferred by the transcarboxylase to acetyl-CoA to form malonyl-CoA.</text>
</comment>
<dbReference type="GO" id="GO:0005524">
    <property type="term" value="F:ATP binding"/>
    <property type="evidence" value="ECO:0007669"/>
    <property type="project" value="UniProtKB-KW"/>
</dbReference>
<evidence type="ECO:0000256" key="4">
    <source>
        <dbReference type="ARBA" id="ARBA00023098"/>
    </source>
</evidence>
<dbReference type="PANTHER" id="PTHR42995:SF5">
    <property type="entry name" value="ACETYL-COENZYME A CARBOXYLASE CARBOXYL TRANSFERASE SUBUNIT BETA, CHLOROPLASTIC"/>
    <property type="match status" value="1"/>
</dbReference>
<keyword evidence="5" id="KW-0862">Zinc</keyword>
<comment type="caution">
    <text evidence="5">Lacks conserved residue(s) required for the propagation of feature annotation.</text>
</comment>
<keyword evidence="1 5" id="KW-0444">Lipid biosynthesis</keyword>
<keyword evidence="5" id="KW-0275">Fatty acid biosynthesis</keyword>
<name>A0A837R8V3_LACPE</name>
<comment type="subunit">
    <text evidence="5">Acetyl-CoA carboxylase is a heterohexamer composed of biotin carboxyl carrier protein (AccB), biotin carboxylase (AccC) and two subunits each of ACCase subunit alpha (AccA) and ACCase subunit beta (AccD).</text>
</comment>
<keyword evidence="4 5" id="KW-0443">Lipid metabolism</keyword>
<comment type="subcellular location">
    <subcellularLocation>
        <location evidence="5">Cytoplasm</location>
    </subcellularLocation>
</comment>
<sequence length="280" mass="30832">MPKRKFQAPTEQQLAVRRDYIPDALLTRCPVCHQDCYTQDLGEFKACPHCDYGFRLPAWERVAQLTDAFDEHDADLRAPADFTDAAYQDKLRRAAAQSQMNESVLTGIAATDGMQFGLGVMDTNFMMGSLGSATGEKITRLFDTCTIQKLPVVMVTASGGARMQEGTRALMQMAKISAAVAKHRETGLLYITILTDPTTGGVTASFAMQGDIMLSEPRALIGFAGRRVIEQTIQQTPPADFQRAETLFANGWLDQIVPRPALKQTLQRLLRLTQGGRQNG</sequence>
<evidence type="ECO:0000259" key="6">
    <source>
        <dbReference type="PROSITE" id="PS50980"/>
    </source>
</evidence>
<dbReference type="GO" id="GO:0003989">
    <property type="term" value="F:acetyl-CoA carboxylase activity"/>
    <property type="evidence" value="ECO:0007669"/>
    <property type="project" value="InterPro"/>
</dbReference>
<comment type="similarity">
    <text evidence="5">Belongs to the AccD/PCCB family.</text>
</comment>
<evidence type="ECO:0000313" key="8">
    <source>
        <dbReference type="Proteomes" id="UP000051020"/>
    </source>
</evidence>
<dbReference type="EMBL" id="AZCU01000019">
    <property type="protein sequence ID" value="KRK22926.1"/>
    <property type="molecule type" value="Genomic_DNA"/>
</dbReference>
<feature type="domain" description="CoA carboxyltransferase N-terminal" evidence="6">
    <location>
        <begin position="25"/>
        <end position="280"/>
    </location>
</feature>
<keyword evidence="5" id="KW-0276">Fatty acid metabolism</keyword>
<accession>A0A837R8V3</accession>
<feature type="binding site" evidence="5">
    <location>
        <position position="47"/>
    </location>
    <ligand>
        <name>Zn(2+)</name>
        <dbReference type="ChEBI" id="CHEBI:29105"/>
    </ligand>
</feature>
<feature type="binding site" evidence="5">
    <location>
        <position position="36"/>
    </location>
    <ligand>
        <name>Zn(2+)</name>
        <dbReference type="ChEBI" id="CHEBI:29105"/>
    </ligand>
</feature>
<dbReference type="PRINTS" id="PR01070">
    <property type="entry name" value="ACCCTRFRASEB"/>
</dbReference>
<evidence type="ECO:0000256" key="2">
    <source>
        <dbReference type="ARBA" id="ARBA00022679"/>
    </source>
</evidence>
<dbReference type="GO" id="GO:0006633">
    <property type="term" value="P:fatty acid biosynthetic process"/>
    <property type="evidence" value="ECO:0007669"/>
    <property type="project" value="UniProtKB-KW"/>
</dbReference>
<reference evidence="7 8" key="1">
    <citation type="journal article" date="2015" name="Genome Announc.">
        <title>Expanding the biotechnology potential of lactobacilli through comparative genomics of 213 strains and associated genera.</title>
        <authorList>
            <person name="Sun Z."/>
            <person name="Harris H.M."/>
            <person name="McCann A."/>
            <person name="Guo C."/>
            <person name="Argimon S."/>
            <person name="Zhang W."/>
            <person name="Yang X."/>
            <person name="Jeffery I.B."/>
            <person name="Cooney J.C."/>
            <person name="Kagawa T.F."/>
            <person name="Liu W."/>
            <person name="Song Y."/>
            <person name="Salvetti E."/>
            <person name="Wrobel A."/>
            <person name="Rasinkangas P."/>
            <person name="Parkhill J."/>
            <person name="Rea M.C."/>
            <person name="O'Sullivan O."/>
            <person name="Ritari J."/>
            <person name="Douillard F.P."/>
            <person name="Paul Ross R."/>
            <person name="Yang R."/>
            <person name="Briner A.E."/>
            <person name="Felis G.E."/>
            <person name="de Vos W.M."/>
            <person name="Barrangou R."/>
            <person name="Klaenhammer T.R."/>
            <person name="Caufield P.W."/>
            <person name="Cui Y."/>
            <person name="Zhang H."/>
            <person name="O'Toole P.W."/>
        </authorList>
    </citation>
    <scope>NUCLEOTIDE SEQUENCE [LARGE SCALE GENOMIC DNA]</scope>
    <source>
        <strain evidence="7 8">DSM 20314</strain>
    </source>
</reference>
<dbReference type="UniPathway" id="UPA00655">
    <property type="reaction ID" value="UER00711"/>
</dbReference>
<dbReference type="PANTHER" id="PTHR42995">
    <property type="entry name" value="ACETYL-COENZYME A CARBOXYLASE CARBOXYL TRANSFERASE SUBUNIT BETA, CHLOROPLASTIC"/>
    <property type="match status" value="1"/>
</dbReference>
<evidence type="ECO:0000313" key="7">
    <source>
        <dbReference type="EMBL" id="KRK22926.1"/>
    </source>
</evidence>
<organism evidence="7 8">
    <name type="scientific">Lactiplantibacillus pentosus DSM 20314</name>
    <dbReference type="NCBI Taxonomy" id="1423791"/>
    <lineage>
        <taxon>Bacteria</taxon>
        <taxon>Bacillati</taxon>
        <taxon>Bacillota</taxon>
        <taxon>Bacilli</taxon>
        <taxon>Lactobacillales</taxon>
        <taxon>Lactobacillaceae</taxon>
        <taxon>Lactiplantibacillus</taxon>
    </lineage>
</organism>
<dbReference type="GO" id="GO:0009317">
    <property type="term" value="C:acetyl-CoA carboxylase complex"/>
    <property type="evidence" value="ECO:0007669"/>
    <property type="project" value="InterPro"/>
</dbReference>
<evidence type="ECO:0000256" key="1">
    <source>
        <dbReference type="ARBA" id="ARBA00022516"/>
    </source>
</evidence>
<dbReference type="HAMAP" id="MF_01395">
    <property type="entry name" value="AcetylCoA_CT_beta"/>
    <property type="match status" value="1"/>
</dbReference>
<keyword evidence="2 5" id="KW-0808">Transferase</keyword>
<dbReference type="GO" id="GO:0008270">
    <property type="term" value="F:zinc ion binding"/>
    <property type="evidence" value="ECO:0007669"/>
    <property type="project" value="UniProtKB-UniRule"/>
</dbReference>
<comment type="catalytic activity">
    <reaction evidence="5">
        <text>N(6)-carboxybiotinyl-L-lysyl-[protein] + acetyl-CoA = N(6)-biotinyl-L-lysyl-[protein] + malonyl-CoA</text>
        <dbReference type="Rhea" id="RHEA:54728"/>
        <dbReference type="Rhea" id="RHEA-COMP:10505"/>
        <dbReference type="Rhea" id="RHEA-COMP:10506"/>
        <dbReference type="ChEBI" id="CHEBI:57288"/>
        <dbReference type="ChEBI" id="CHEBI:57384"/>
        <dbReference type="ChEBI" id="CHEBI:83144"/>
        <dbReference type="ChEBI" id="CHEBI:83145"/>
        <dbReference type="EC" id="2.1.3.15"/>
    </reaction>
</comment>
<keyword evidence="5" id="KW-0067">ATP-binding</keyword>
<dbReference type="InterPro" id="IPR011762">
    <property type="entry name" value="COA_CT_N"/>
</dbReference>
<comment type="cofactor">
    <cofactor evidence="5">
        <name>Zn(2+)</name>
        <dbReference type="ChEBI" id="CHEBI:29105"/>
    </cofactor>
    <text evidence="5">Binds 1 zinc ion per subunit.</text>
</comment>
<keyword evidence="5" id="KW-0547">Nucleotide-binding</keyword>
<proteinExistence type="inferred from homology"/>
<keyword evidence="3 5" id="KW-0863">Zinc-finger</keyword>
<comment type="pathway">
    <text evidence="5">Lipid metabolism; malonyl-CoA biosynthesis; malonyl-CoA from acetyl-CoA: step 1/1.</text>
</comment>
<protein>
    <recommendedName>
        <fullName evidence="5">Acetyl-coenzyme A carboxylase carboxyl transferase subunit beta</fullName>
        <shortName evidence="5">ACCase subunit beta</shortName>
        <shortName evidence="5">Acetyl-CoA carboxylase carboxyltransferase subunit beta</shortName>
        <ecNumber evidence="5">2.1.3.15</ecNumber>
    </recommendedName>
</protein>
<feature type="binding site" evidence="5">
    <location>
        <position position="29"/>
    </location>
    <ligand>
        <name>Zn(2+)</name>
        <dbReference type="ChEBI" id="CHEBI:29105"/>
    </ligand>
</feature>
<evidence type="ECO:0000256" key="3">
    <source>
        <dbReference type="ARBA" id="ARBA00022771"/>
    </source>
</evidence>
<dbReference type="PROSITE" id="PS50980">
    <property type="entry name" value="COA_CT_NTER"/>
    <property type="match status" value="1"/>
</dbReference>
<dbReference type="RefSeq" id="WP_050338730.1">
    <property type="nucleotide sequence ID" value="NZ_AZCU01000019.1"/>
</dbReference>
<dbReference type="GO" id="GO:0016743">
    <property type="term" value="F:carboxyl- or carbamoyltransferase activity"/>
    <property type="evidence" value="ECO:0007669"/>
    <property type="project" value="UniProtKB-UniRule"/>
</dbReference>
<evidence type="ECO:0000256" key="5">
    <source>
        <dbReference type="HAMAP-Rule" id="MF_01395"/>
    </source>
</evidence>
<dbReference type="InterPro" id="IPR034733">
    <property type="entry name" value="AcCoA_carboxyl_beta"/>
</dbReference>
<dbReference type="Pfam" id="PF01039">
    <property type="entry name" value="Carboxyl_trans"/>
    <property type="match status" value="1"/>
</dbReference>
<gene>
    <name evidence="5" type="primary">accD</name>
    <name evidence="7" type="ORF">FD24_GL001353</name>
</gene>
<comment type="caution">
    <text evidence="7">The sequence shown here is derived from an EMBL/GenBank/DDBJ whole genome shotgun (WGS) entry which is preliminary data.</text>
</comment>
<dbReference type="Proteomes" id="UP000051020">
    <property type="component" value="Unassembled WGS sequence"/>
</dbReference>
<dbReference type="Gene3D" id="3.90.226.10">
    <property type="entry name" value="2-enoyl-CoA Hydratase, Chain A, domain 1"/>
    <property type="match status" value="1"/>
</dbReference>
<dbReference type="EC" id="2.1.3.15" evidence="5"/>
<dbReference type="GO" id="GO:2001295">
    <property type="term" value="P:malonyl-CoA biosynthetic process"/>
    <property type="evidence" value="ECO:0007669"/>
    <property type="project" value="UniProtKB-UniRule"/>
</dbReference>
<dbReference type="InterPro" id="IPR000438">
    <property type="entry name" value="Acetyl_CoA_COase_Trfase_b_su"/>
</dbReference>
<dbReference type="AlphaFoldDB" id="A0A837R8V3"/>
<dbReference type="InterPro" id="IPR029045">
    <property type="entry name" value="ClpP/crotonase-like_dom_sf"/>
</dbReference>
<dbReference type="SUPFAM" id="SSF52096">
    <property type="entry name" value="ClpP/crotonase"/>
    <property type="match status" value="1"/>
</dbReference>